<name>A0A1V2A6E1_9BACI</name>
<dbReference type="InterPro" id="IPR011256">
    <property type="entry name" value="Reg_factor_effector_dom_sf"/>
</dbReference>
<evidence type="ECO:0000313" key="3">
    <source>
        <dbReference type="Proteomes" id="UP000188613"/>
    </source>
</evidence>
<evidence type="ECO:0000259" key="1">
    <source>
        <dbReference type="Pfam" id="PF14526"/>
    </source>
</evidence>
<dbReference type="STRING" id="1714355.BTO28_12440"/>
<keyword evidence="3" id="KW-1185">Reference proteome</keyword>
<dbReference type="Pfam" id="PF14526">
    <property type="entry name" value="Cass2"/>
    <property type="match status" value="1"/>
</dbReference>
<accession>A0A1V2A6E1</accession>
<dbReference type="Proteomes" id="UP000188613">
    <property type="component" value="Unassembled WGS sequence"/>
</dbReference>
<protein>
    <recommendedName>
        <fullName evidence="1">Integron-associated effector binding protein domain-containing protein</fullName>
    </recommendedName>
</protein>
<reference evidence="2 3" key="1">
    <citation type="submission" date="2016-12" db="EMBL/GenBank/DDBJ databases">
        <title>Domibacillus sp. SAB 38T whole genome sequencing.</title>
        <authorList>
            <person name="Verma A."/>
            <person name="Ojha A.K."/>
            <person name="Krishnamurthi S."/>
        </authorList>
    </citation>
    <scope>NUCLEOTIDE SEQUENCE [LARGE SCALE GENOMIC DNA]</scope>
    <source>
        <strain evidence="2 3">SAB 38</strain>
    </source>
</reference>
<comment type="caution">
    <text evidence="2">The sequence shown here is derived from an EMBL/GenBank/DDBJ whole genome shotgun (WGS) entry which is preliminary data.</text>
</comment>
<dbReference type="Gene3D" id="3.20.80.10">
    <property type="entry name" value="Regulatory factor, effector binding domain"/>
    <property type="match status" value="1"/>
</dbReference>
<evidence type="ECO:0000313" key="2">
    <source>
        <dbReference type="EMBL" id="OMP66497.1"/>
    </source>
</evidence>
<feature type="domain" description="Integron-associated effector binding protein" evidence="1">
    <location>
        <begin position="5"/>
        <end position="118"/>
    </location>
</feature>
<dbReference type="SUPFAM" id="SSF55136">
    <property type="entry name" value="Probable bacterial effector-binding domain"/>
    <property type="match status" value="1"/>
</dbReference>
<organism evidence="2 3">
    <name type="scientific">Domibacillus epiphyticus</name>
    <dbReference type="NCBI Taxonomy" id="1714355"/>
    <lineage>
        <taxon>Bacteria</taxon>
        <taxon>Bacillati</taxon>
        <taxon>Bacillota</taxon>
        <taxon>Bacilli</taxon>
        <taxon>Bacillales</taxon>
        <taxon>Bacillaceae</taxon>
        <taxon>Domibacillus</taxon>
    </lineage>
</organism>
<sequence length="155" mass="17830">MMPKIINVRNVTVVGFELSGTQEEIAEMRPEWTARFLEKASQIPGQTDSHLLDICLKRAGQLYTHCIGMEVTQIDIIPTGMTSLTVPAGSYVLLEFFGSEQEIPFAFRTILQWARDHKVRLDKNEFRITVTLEEKYRHLYWRLADKQSEAAEEAV</sequence>
<dbReference type="InterPro" id="IPR029441">
    <property type="entry name" value="Cass2"/>
</dbReference>
<gene>
    <name evidence="2" type="ORF">BTO28_12440</name>
</gene>
<dbReference type="EMBL" id="MSFI01000020">
    <property type="protein sequence ID" value="OMP66497.1"/>
    <property type="molecule type" value="Genomic_DNA"/>
</dbReference>
<dbReference type="AlphaFoldDB" id="A0A1V2A6E1"/>
<proteinExistence type="predicted"/>
<dbReference type="OrthoDB" id="2593454at2"/>